<dbReference type="AlphaFoldDB" id="A0A934NV22"/>
<dbReference type="Gene3D" id="1.10.10.10">
    <property type="entry name" value="Winged helix-like DNA-binding domain superfamily/Winged helix DNA-binding domain"/>
    <property type="match status" value="1"/>
</dbReference>
<evidence type="ECO:0000259" key="1">
    <source>
        <dbReference type="SMART" id="SM01043"/>
    </source>
</evidence>
<dbReference type="InterPro" id="IPR036388">
    <property type="entry name" value="WH-like_DNA-bd_sf"/>
</dbReference>
<protein>
    <submittedName>
        <fullName evidence="2">AAA family ATPase</fullName>
    </submittedName>
</protein>
<dbReference type="SUPFAM" id="SSF52540">
    <property type="entry name" value="P-loop containing nucleoside triphosphate hydrolases"/>
    <property type="match status" value="1"/>
</dbReference>
<dbReference type="PANTHER" id="PTHR35807">
    <property type="entry name" value="TRANSCRIPTIONAL REGULATOR REDD-RELATED"/>
    <property type="match status" value="1"/>
</dbReference>
<dbReference type="Gene3D" id="1.25.40.10">
    <property type="entry name" value="Tetratricopeptide repeat domain"/>
    <property type="match status" value="3"/>
</dbReference>
<dbReference type="SMART" id="SM01043">
    <property type="entry name" value="BTAD"/>
    <property type="match status" value="1"/>
</dbReference>
<gene>
    <name evidence="2" type="ORF">JGU71_23960</name>
</gene>
<dbReference type="Pfam" id="PF13191">
    <property type="entry name" value="AAA_16"/>
    <property type="match status" value="1"/>
</dbReference>
<evidence type="ECO:0000313" key="3">
    <source>
        <dbReference type="Proteomes" id="UP000655868"/>
    </source>
</evidence>
<dbReference type="Pfam" id="PF03704">
    <property type="entry name" value="BTAD"/>
    <property type="match status" value="1"/>
</dbReference>
<dbReference type="Proteomes" id="UP000655868">
    <property type="component" value="Unassembled WGS sequence"/>
</dbReference>
<dbReference type="InterPro" id="IPR027417">
    <property type="entry name" value="P-loop_NTPase"/>
</dbReference>
<name>A0A934NV22_9NOCA</name>
<dbReference type="InterPro" id="IPR005158">
    <property type="entry name" value="BTAD"/>
</dbReference>
<dbReference type="EMBL" id="JAEMNV010000009">
    <property type="protein sequence ID" value="MBJ8341946.1"/>
    <property type="molecule type" value="Genomic_DNA"/>
</dbReference>
<organism evidence="2 3">
    <name type="scientific">Antrihabitans stalagmiti</name>
    <dbReference type="NCBI Taxonomy" id="2799499"/>
    <lineage>
        <taxon>Bacteria</taxon>
        <taxon>Bacillati</taxon>
        <taxon>Actinomycetota</taxon>
        <taxon>Actinomycetes</taxon>
        <taxon>Mycobacteriales</taxon>
        <taxon>Nocardiaceae</taxon>
        <taxon>Antrihabitans</taxon>
    </lineage>
</organism>
<dbReference type="InterPro" id="IPR011990">
    <property type="entry name" value="TPR-like_helical_dom_sf"/>
</dbReference>
<dbReference type="InterPro" id="IPR051677">
    <property type="entry name" value="AfsR-DnrI-RedD_regulator"/>
</dbReference>
<proteinExistence type="predicted"/>
<reference evidence="2" key="1">
    <citation type="submission" date="2020-12" db="EMBL/GenBank/DDBJ databases">
        <title>Antrihabitans popcorni sp. nov. and Antrihabitans auranticaus sp. nov., isolated from a larva cave.</title>
        <authorList>
            <person name="Lee S.D."/>
            <person name="Kim I.S."/>
        </authorList>
    </citation>
    <scope>NUCLEOTIDE SEQUENCE</scope>
    <source>
        <strain evidence="2">YC3-6</strain>
    </source>
</reference>
<evidence type="ECO:0000313" key="2">
    <source>
        <dbReference type="EMBL" id="MBJ8341946.1"/>
    </source>
</evidence>
<sequence length="1083" mass="116172">MSAKTRDGVISVRVFGDLALHVGGVPVALPDSLRSRALLGWLAINPGPHPRREVAAALWPDVPDASARQSVRSALWSLRRALGVHADTVLDTSRDRITLCNVDVDLWRFEDLVDRDLPDEALAVAAGEILVGLDEEWALVARDTYRDKVIHLLTARSKQAATDGDTVTALERARQAAALNPLSESCARVLMCRYEESGDRPVALAVYSKLVDRLRRELRIAPSEETWRLAERIRNIRLAPQAPSAPKRQLRPMSQGPMVGRAGERQHLLGAWHSAKAGRGGLAVVHGEAGIGKTRLVADLVETAATEGSLTAIGTATNLGAPFAPWADLARAILHGIGGVPTGELFTTALAPLLPTMIAQATPGPPELEAARLTEGLLALVEYAASRGPLLAVLEDMHDCDDSSAAVLARAGRRLCGMPVLIVWTRRDRPIRPALADAEHQNRHLQIPMTEVAVGRLDPRSIAELASTIGRLSDDDLQCVVSASDGNALLAVESTRTVLIGDRSLPEGLRGTIRARTANLPGNARDLCATLAVAGRFLTVDEVRRRLPELAPDARLDDAVRLAEDAGLVGVTGGRLDFCHALLRDAFYAELPELERARIHASAALDLAETGGLERAGEAARHSRRAGDRGGAGRLLIQAAGHARSLGAFERAHELLVEAADLLPNDPDVPMALAEVSAYRGRRQECDRHFETAVRTTEARGDRVAVARAHILRAEWNTGPLCRPRLALRSLRTALEVLDRAAESPHELRVHLLASLAWCEAVAGDPDTCDELIAQASGGQVGSLADPLLAVRIGNARSLVLLRRGRFTEAAEPARHGAAIARSIGRTDLVYLALLNASAGLAAGGYHDAALGVLDEALEAEEQESSIAIAAEMLMSRAWVLSRLERHDDALRDTLAARRLADTLGTKELCARADAEIGRALLRAGAYEDAESRLQRALDVASASICRPLARLQRAEALARLGRHDDAAVELRATALEPVHAGDWPDMLVARMSSIRGLIAAGRGDVERARIEFGRAETGWRRRTGAVDLGDRLVATIADLGRPVIGLVSPAEELRSVLADIATLDHAALDHDNKQGANNADLR</sequence>
<keyword evidence="3" id="KW-1185">Reference proteome</keyword>
<accession>A0A934NV22</accession>
<dbReference type="RefSeq" id="WP_199707078.1">
    <property type="nucleotide sequence ID" value="NZ_JAEMNV010000009.1"/>
</dbReference>
<dbReference type="InterPro" id="IPR041664">
    <property type="entry name" value="AAA_16"/>
</dbReference>
<dbReference type="SUPFAM" id="SSF48452">
    <property type="entry name" value="TPR-like"/>
    <property type="match status" value="3"/>
</dbReference>
<comment type="caution">
    <text evidence="2">The sequence shown here is derived from an EMBL/GenBank/DDBJ whole genome shotgun (WGS) entry which is preliminary data.</text>
</comment>
<feature type="domain" description="Bacterial transcriptional activator" evidence="1">
    <location>
        <begin position="104"/>
        <end position="234"/>
    </location>
</feature>